<dbReference type="PANTHER" id="PTHR23226">
    <property type="entry name" value="ZINC FINGER AND SCAN DOMAIN-CONTAINING"/>
    <property type="match status" value="1"/>
</dbReference>
<gene>
    <name evidence="10" type="primary">LOC106819883</name>
</gene>
<keyword evidence="9" id="KW-1185">Reference proteome</keyword>
<keyword evidence="2" id="KW-0479">Metal-binding</keyword>
<keyword evidence="5" id="KW-0862">Zinc</keyword>
<accession>A0ABM1F673</accession>
<keyword evidence="6" id="KW-0539">Nucleus</keyword>
<dbReference type="SUPFAM" id="SSF57667">
    <property type="entry name" value="beta-beta-alpha zinc fingers"/>
    <property type="match status" value="2"/>
</dbReference>
<dbReference type="SMART" id="SM00355">
    <property type="entry name" value="ZnF_C2H2"/>
    <property type="match status" value="3"/>
</dbReference>
<dbReference type="Pfam" id="PF00096">
    <property type="entry name" value="zf-C2H2"/>
    <property type="match status" value="3"/>
</dbReference>
<feature type="domain" description="C2H2-type" evidence="8">
    <location>
        <begin position="76"/>
        <end position="103"/>
    </location>
</feature>
<evidence type="ECO:0000256" key="7">
    <source>
        <dbReference type="PROSITE-ProRule" id="PRU00042"/>
    </source>
</evidence>
<evidence type="ECO:0000256" key="5">
    <source>
        <dbReference type="ARBA" id="ARBA00022833"/>
    </source>
</evidence>
<dbReference type="RefSeq" id="XP_014679944.1">
    <property type="nucleotide sequence ID" value="XM_014824458.1"/>
</dbReference>
<sequence>MRLECSISGDSRQRASRVYVHRVRRGLVSSPSNPERASDRVHGESKEFDCEVCHKSFSKRWDLFQHMNIHTKDKPYRCKKCHECFTQGSALKQHQKIHRGDRQHECELCNEAFYHSSNLRAHMRVHT</sequence>
<keyword evidence="4 7" id="KW-0863">Zinc-finger</keyword>
<dbReference type="Proteomes" id="UP000695022">
    <property type="component" value="Unplaced"/>
</dbReference>
<dbReference type="PROSITE" id="PS50157">
    <property type="entry name" value="ZINC_FINGER_C2H2_2"/>
    <property type="match status" value="3"/>
</dbReference>
<evidence type="ECO:0000256" key="4">
    <source>
        <dbReference type="ARBA" id="ARBA00022771"/>
    </source>
</evidence>
<feature type="non-terminal residue" evidence="10">
    <location>
        <position position="127"/>
    </location>
</feature>
<evidence type="ECO:0000256" key="6">
    <source>
        <dbReference type="ARBA" id="ARBA00023242"/>
    </source>
</evidence>
<organism evidence="9 10">
    <name type="scientific">Priapulus caudatus</name>
    <name type="common">Priapulid worm</name>
    <dbReference type="NCBI Taxonomy" id="37621"/>
    <lineage>
        <taxon>Eukaryota</taxon>
        <taxon>Metazoa</taxon>
        <taxon>Ecdysozoa</taxon>
        <taxon>Scalidophora</taxon>
        <taxon>Priapulida</taxon>
        <taxon>Priapulimorpha</taxon>
        <taxon>Priapulimorphida</taxon>
        <taxon>Priapulidae</taxon>
        <taxon>Priapulus</taxon>
    </lineage>
</organism>
<feature type="domain" description="C2H2-type" evidence="8">
    <location>
        <begin position="104"/>
        <end position="127"/>
    </location>
</feature>
<dbReference type="InterPro" id="IPR036236">
    <property type="entry name" value="Znf_C2H2_sf"/>
</dbReference>
<evidence type="ECO:0000256" key="2">
    <source>
        <dbReference type="ARBA" id="ARBA00022723"/>
    </source>
</evidence>
<feature type="domain" description="C2H2-type" evidence="8">
    <location>
        <begin position="48"/>
        <end position="75"/>
    </location>
</feature>
<dbReference type="PANTHER" id="PTHR23226:SF416">
    <property type="entry name" value="FI01424P"/>
    <property type="match status" value="1"/>
</dbReference>
<reference evidence="10" key="1">
    <citation type="submission" date="2025-08" db="UniProtKB">
        <authorList>
            <consortium name="RefSeq"/>
        </authorList>
    </citation>
    <scope>IDENTIFICATION</scope>
</reference>
<name>A0ABM1F673_PRICU</name>
<evidence type="ECO:0000313" key="9">
    <source>
        <dbReference type="Proteomes" id="UP000695022"/>
    </source>
</evidence>
<evidence type="ECO:0000259" key="8">
    <source>
        <dbReference type="PROSITE" id="PS50157"/>
    </source>
</evidence>
<dbReference type="PROSITE" id="PS00028">
    <property type="entry name" value="ZINC_FINGER_C2H2_1"/>
    <property type="match status" value="3"/>
</dbReference>
<evidence type="ECO:0000256" key="1">
    <source>
        <dbReference type="ARBA" id="ARBA00004123"/>
    </source>
</evidence>
<proteinExistence type="predicted"/>
<comment type="subcellular location">
    <subcellularLocation>
        <location evidence="1">Nucleus</location>
    </subcellularLocation>
</comment>
<evidence type="ECO:0000256" key="3">
    <source>
        <dbReference type="ARBA" id="ARBA00022737"/>
    </source>
</evidence>
<dbReference type="Gene3D" id="3.30.160.60">
    <property type="entry name" value="Classic Zinc Finger"/>
    <property type="match status" value="3"/>
</dbReference>
<evidence type="ECO:0000313" key="10">
    <source>
        <dbReference type="RefSeq" id="XP_014679944.1"/>
    </source>
</evidence>
<dbReference type="InterPro" id="IPR013087">
    <property type="entry name" value="Znf_C2H2_type"/>
</dbReference>
<keyword evidence="3" id="KW-0677">Repeat</keyword>
<protein>
    <submittedName>
        <fullName evidence="10">Zinc finger protein 154-like</fullName>
    </submittedName>
</protein>
<dbReference type="GeneID" id="106819883"/>